<dbReference type="KEGG" id="alus:STSP2_02649"/>
<dbReference type="Proteomes" id="UP000189674">
    <property type="component" value="Chromosome"/>
</dbReference>
<dbReference type="GO" id="GO:0004577">
    <property type="term" value="F:N-acetylglucosaminyldiphosphodolichol N-acetylglucosaminyltransferase activity"/>
    <property type="evidence" value="ECO:0007669"/>
    <property type="project" value="TreeGrafter"/>
</dbReference>
<dbReference type="Pfam" id="PF08660">
    <property type="entry name" value="Alg14"/>
    <property type="match status" value="1"/>
</dbReference>
<proteinExistence type="predicted"/>
<organism evidence="6 7">
    <name type="scientific">Anaerohalosphaera lusitana</name>
    <dbReference type="NCBI Taxonomy" id="1936003"/>
    <lineage>
        <taxon>Bacteria</taxon>
        <taxon>Pseudomonadati</taxon>
        <taxon>Planctomycetota</taxon>
        <taxon>Phycisphaerae</taxon>
        <taxon>Sedimentisphaerales</taxon>
        <taxon>Anaerohalosphaeraceae</taxon>
        <taxon>Anaerohalosphaera</taxon>
    </lineage>
</organism>
<keyword evidence="3" id="KW-0256">Endoplasmic reticulum</keyword>
<evidence type="ECO:0000256" key="1">
    <source>
        <dbReference type="ARBA" id="ARBA00004389"/>
    </source>
</evidence>
<keyword evidence="2" id="KW-0812">Transmembrane</keyword>
<evidence type="ECO:0000313" key="7">
    <source>
        <dbReference type="Proteomes" id="UP000189674"/>
    </source>
</evidence>
<protein>
    <submittedName>
        <fullName evidence="6">Oligosaccharide biosynthesis protein Alg14 like protein</fullName>
    </submittedName>
</protein>
<dbReference type="EMBL" id="CP019791">
    <property type="protein sequence ID" value="AQT69459.1"/>
    <property type="molecule type" value="Genomic_DNA"/>
</dbReference>
<dbReference type="RefSeq" id="WP_169853204.1">
    <property type="nucleotide sequence ID" value="NZ_CP019791.1"/>
</dbReference>
<keyword evidence="5" id="KW-0472">Membrane</keyword>
<comment type="subcellular location">
    <subcellularLocation>
        <location evidence="1">Endoplasmic reticulum membrane</location>
        <topology evidence="1">Single-pass membrane protein</topology>
    </subcellularLocation>
</comment>
<accession>A0A1U9NNJ1</accession>
<dbReference type="InterPro" id="IPR013969">
    <property type="entry name" value="Oligosacch_biosynth_Alg14"/>
</dbReference>
<dbReference type="Gene3D" id="3.40.50.2000">
    <property type="entry name" value="Glycogen Phosphorylase B"/>
    <property type="match status" value="1"/>
</dbReference>
<dbReference type="PANTHER" id="PTHR12154">
    <property type="entry name" value="GLYCOSYL TRANSFERASE-RELATED"/>
    <property type="match status" value="1"/>
</dbReference>
<dbReference type="GO" id="GO:0006488">
    <property type="term" value="P:dolichol-linked oligosaccharide biosynthetic process"/>
    <property type="evidence" value="ECO:0007669"/>
    <property type="project" value="InterPro"/>
</dbReference>
<evidence type="ECO:0000256" key="4">
    <source>
        <dbReference type="ARBA" id="ARBA00022989"/>
    </source>
</evidence>
<name>A0A1U9NNJ1_9BACT</name>
<evidence type="ECO:0000256" key="3">
    <source>
        <dbReference type="ARBA" id="ARBA00022824"/>
    </source>
</evidence>
<keyword evidence="7" id="KW-1185">Reference proteome</keyword>
<gene>
    <name evidence="6" type="ORF">STSP2_02649</name>
</gene>
<dbReference type="PANTHER" id="PTHR12154:SF4">
    <property type="entry name" value="UDP-N-ACETYLGLUCOSAMINE TRANSFERASE SUBUNIT ALG14 HOMOLOG"/>
    <property type="match status" value="1"/>
</dbReference>
<sequence>MSQLLILLNCWDFQQKPDLYVTTRKQTAQPLESRGPTYCIGECNRRKPVRSLLVLLKTLSLALRKRPDVIITTGSMPLALFCGWSKLLGAKIVWIDSITNIEKLSVSGRFVRHFADLMLVQWPELTNRYTKAEYVGAIV</sequence>
<dbReference type="AlphaFoldDB" id="A0A1U9NNJ1"/>
<keyword evidence="4" id="KW-1133">Transmembrane helix</keyword>
<evidence type="ECO:0000256" key="2">
    <source>
        <dbReference type="ARBA" id="ARBA00022692"/>
    </source>
</evidence>
<evidence type="ECO:0000313" key="6">
    <source>
        <dbReference type="EMBL" id="AQT69459.1"/>
    </source>
</evidence>
<reference evidence="7" key="1">
    <citation type="submission" date="2017-02" db="EMBL/GenBank/DDBJ databases">
        <title>Comparative genomics and description of representatives of a novel lineage of planctomycetes thriving in anoxic sediments.</title>
        <authorList>
            <person name="Spring S."/>
            <person name="Bunk B."/>
            <person name="Sproer C."/>
        </authorList>
    </citation>
    <scope>NUCLEOTIDE SEQUENCE [LARGE SCALE GENOMIC DNA]</scope>
    <source>
        <strain evidence="7">ST-NAGAB-D1</strain>
    </source>
</reference>
<dbReference type="STRING" id="1936003.STSP2_02649"/>
<evidence type="ECO:0000256" key="5">
    <source>
        <dbReference type="ARBA" id="ARBA00023136"/>
    </source>
</evidence>